<proteinExistence type="predicted"/>
<organism evidence="2 3">
    <name type="scientific">Tectimicrobiota bacterium</name>
    <dbReference type="NCBI Taxonomy" id="2528274"/>
    <lineage>
        <taxon>Bacteria</taxon>
        <taxon>Pseudomonadati</taxon>
        <taxon>Nitrospinota/Tectimicrobiota group</taxon>
        <taxon>Candidatus Tectimicrobiota</taxon>
    </lineage>
</organism>
<dbReference type="EMBL" id="JACPUR010000021">
    <property type="protein sequence ID" value="MBI3127952.1"/>
    <property type="molecule type" value="Genomic_DNA"/>
</dbReference>
<dbReference type="SUPFAM" id="SSF51182">
    <property type="entry name" value="RmlC-like cupins"/>
    <property type="match status" value="1"/>
</dbReference>
<reference evidence="2" key="1">
    <citation type="submission" date="2020-07" db="EMBL/GenBank/DDBJ databases">
        <title>Huge and variable diversity of episymbiotic CPR bacteria and DPANN archaea in groundwater ecosystems.</title>
        <authorList>
            <person name="He C.Y."/>
            <person name="Keren R."/>
            <person name="Whittaker M."/>
            <person name="Farag I.F."/>
            <person name="Doudna J."/>
            <person name="Cate J.H.D."/>
            <person name="Banfield J.F."/>
        </authorList>
    </citation>
    <scope>NUCLEOTIDE SEQUENCE</scope>
    <source>
        <strain evidence="2">NC_groundwater_763_Ag_S-0.2um_68_21</strain>
    </source>
</reference>
<feature type="domain" description="Cupin type-2" evidence="1">
    <location>
        <begin position="34"/>
        <end position="101"/>
    </location>
</feature>
<dbReference type="PANTHER" id="PTHR43346">
    <property type="entry name" value="LIGAND BINDING DOMAIN PROTEIN, PUTATIVE (AFU_ORTHOLOGUE AFUA_6G14370)-RELATED"/>
    <property type="match status" value="1"/>
</dbReference>
<name>A0A932I1B3_UNCTE</name>
<dbReference type="Proteomes" id="UP000782312">
    <property type="component" value="Unassembled WGS sequence"/>
</dbReference>
<protein>
    <submittedName>
        <fullName evidence="2">Cupin domain-containing protein</fullName>
    </submittedName>
</protein>
<sequence>MPFYKISEMETLREGESPLAEIKRVAGELMKAGVVTYHKGHGAPPHYHPRDEQFILVLEGRRYFILGDEERVVGPGDLVHIPRNTRHGGRSLDERCVMFVVKSPAGDGRLSQDYHAAADQEAVAARLDRKAKELA</sequence>
<dbReference type="AlphaFoldDB" id="A0A932I1B3"/>
<dbReference type="InterPro" id="IPR014710">
    <property type="entry name" value="RmlC-like_jellyroll"/>
</dbReference>
<evidence type="ECO:0000259" key="1">
    <source>
        <dbReference type="Pfam" id="PF07883"/>
    </source>
</evidence>
<dbReference type="InterPro" id="IPR052538">
    <property type="entry name" value="Flavonoid_dioxygenase-like"/>
</dbReference>
<evidence type="ECO:0000313" key="3">
    <source>
        <dbReference type="Proteomes" id="UP000782312"/>
    </source>
</evidence>
<dbReference type="Pfam" id="PF07883">
    <property type="entry name" value="Cupin_2"/>
    <property type="match status" value="1"/>
</dbReference>
<gene>
    <name evidence="2" type="ORF">HYZ11_10135</name>
</gene>
<dbReference type="Gene3D" id="2.60.120.10">
    <property type="entry name" value="Jelly Rolls"/>
    <property type="match status" value="1"/>
</dbReference>
<evidence type="ECO:0000313" key="2">
    <source>
        <dbReference type="EMBL" id="MBI3127952.1"/>
    </source>
</evidence>
<accession>A0A932I1B3</accession>
<dbReference type="InterPro" id="IPR013096">
    <property type="entry name" value="Cupin_2"/>
</dbReference>
<dbReference type="PANTHER" id="PTHR43346:SF1">
    <property type="entry name" value="QUERCETIN 2,3-DIOXYGENASE-RELATED"/>
    <property type="match status" value="1"/>
</dbReference>
<dbReference type="InterPro" id="IPR011051">
    <property type="entry name" value="RmlC_Cupin_sf"/>
</dbReference>
<comment type="caution">
    <text evidence="2">The sequence shown here is derived from an EMBL/GenBank/DDBJ whole genome shotgun (WGS) entry which is preliminary data.</text>
</comment>